<gene>
    <name evidence="1" type="primary">tagF</name>
    <name evidence="1" type="ORF">KAK11_18985</name>
</gene>
<keyword evidence="2" id="KW-1185">Reference proteome</keyword>
<dbReference type="Pfam" id="PF09867">
    <property type="entry name" value="TagF_N"/>
    <property type="match status" value="1"/>
</dbReference>
<protein>
    <submittedName>
        <fullName evidence="1">Type VI secretion system-associated protein TagF</fullName>
    </submittedName>
</protein>
<dbReference type="InterPro" id="IPR038225">
    <property type="entry name" value="TagF_sf"/>
</dbReference>
<dbReference type="Gene3D" id="3.40.1730.10">
    <property type="entry name" value="pa0076 domain"/>
    <property type="match status" value="1"/>
</dbReference>
<evidence type="ECO:0000313" key="2">
    <source>
        <dbReference type="Proteomes" id="UP000672097"/>
    </source>
</evidence>
<dbReference type="InterPro" id="IPR017748">
    <property type="entry name" value="TagF"/>
</dbReference>
<accession>A0ABS5E1Y0</accession>
<organism evidence="1 2">
    <name type="scientific">Ideonella paludis</name>
    <dbReference type="NCBI Taxonomy" id="1233411"/>
    <lineage>
        <taxon>Bacteria</taxon>
        <taxon>Pseudomonadati</taxon>
        <taxon>Pseudomonadota</taxon>
        <taxon>Betaproteobacteria</taxon>
        <taxon>Burkholderiales</taxon>
        <taxon>Sphaerotilaceae</taxon>
        <taxon>Ideonella</taxon>
    </lineage>
</organism>
<dbReference type="RefSeq" id="WP_210810966.1">
    <property type="nucleotide sequence ID" value="NZ_JAGQDG010000008.1"/>
</dbReference>
<dbReference type="Proteomes" id="UP000672097">
    <property type="component" value="Unassembled WGS sequence"/>
</dbReference>
<name>A0ABS5E1Y0_9BURK</name>
<sequence>MSVASAPLLYFGKLPSRGDFVRSASVSGLIQTLDRWLTGGIEMLANDPRWRLVYDRAEPLHFAFLGSRNTRGMAGHLRVSTDASGRRFPFLVATLLELSAPLDYLSHSPLLLAQPWRRMDGLVRQALAAEDASTLLQDLNQTQVDVPTTAVAYQRPYQAFLDDHSVGTIEGFLAAGGHDLSLRASILGLGLLLQPVPASGVQRLDKGLLLPLPADPLAQAMVASMWMDLISGFLAKADFELTVFIPQRGPGEKPVMALAFDGASPATLRALWDPEALGDSFVDARQADWVEGYVEQDYAVKKLSSYLRQSGLSMRLAVDTFKEVFLGQ</sequence>
<reference evidence="1 2" key="1">
    <citation type="submission" date="2021-04" db="EMBL/GenBank/DDBJ databases">
        <title>The genome sequence of type strain Ideonella paludis KCTC 32238.</title>
        <authorList>
            <person name="Liu Y."/>
        </authorList>
    </citation>
    <scope>NUCLEOTIDE SEQUENCE [LARGE SCALE GENOMIC DNA]</scope>
    <source>
        <strain evidence="1 2">KCTC 32238</strain>
    </source>
</reference>
<evidence type="ECO:0000313" key="1">
    <source>
        <dbReference type="EMBL" id="MBQ0937418.1"/>
    </source>
</evidence>
<dbReference type="NCBIfam" id="TIGR03373">
    <property type="entry name" value="VI_minor_4"/>
    <property type="match status" value="1"/>
</dbReference>
<comment type="caution">
    <text evidence="1">The sequence shown here is derived from an EMBL/GenBank/DDBJ whole genome shotgun (WGS) entry which is preliminary data.</text>
</comment>
<proteinExistence type="predicted"/>
<dbReference type="EMBL" id="JAGQDG010000008">
    <property type="protein sequence ID" value="MBQ0937418.1"/>
    <property type="molecule type" value="Genomic_DNA"/>
</dbReference>